<keyword evidence="2" id="KW-1185">Reference proteome</keyword>
<gene>
    <name evidence="1" type="ORF">C4D60_Mb01t22800</name>
</gene>
<evidence type="ECO:0000313" key="2">
    <source>
        <dbReference type="Proteomes" id="UP000317650"/>
    </source>
</evidence>
<dbReference type="AlphaFoldDB" id="A0A4S8JPE7"/>
<dbReference type="Proteomes" id="UP000317650">
    <property type="component" value="Chromosome 1"/>
</dbReference>
<dbReference type="EMBL" id="PYDT01000004">
    <property type="protein sequence ID" value="THU64091.1"/>
    <property type="molecule type" value="Genomic_DNA"/>
</dbReference>
<name>A0A4S8JPE7_MUSBA</name>
<comment type="caution">
    <text evidence="1">The sequence shown here is derived from an EMBL/GenBank/DDBJ whole genome shotgun (WGS) entry which is preliminary data.</text>
</comment>
<protein>
    <submittedName>
        <fullName evidence="1">Uncharacterized protein</fullName>
    </submittedName>
</protein>
<organism evidence="1 2">
    <name type="scientific">Musa balbisiana</name>
    <name type="common">Banana</name>
    <dbReference type="NCBI Taxonomy" id="52838"/>
    <lineage>
        <taxon>Eukaryota</taxon>
        <taxon>Viridiplantae</taxon>
        <taxon>Streptophyta</taxon>
        <taxon>Embryophyta</taxon>
        <taxon>Tracheophyta</taxon>
        <taxon>Spermatophyta</taxon>
        <taxon>Magnoliopsida</taxon>
        <taxon>Liliopsida</taxon>
        <taxon>Zingiberales</taxon>
        <taxon>Musaceae</taxon>
        <taxon>Musa</taxon>
    </lineage>
</organism>
<reference evidence="1 2" key="1">
    <citation type="journal article" date="2019" name="Nat. Plants">
        <title>Genome sequencing of Musa balbisiana reveals subgenome evolution and function divergence in polyploid bananas.</title>
        <authorList>
            <person name="Yao X."/>
        </authorList>
    </citation>
    <scope>NUCLEOTIDE SEQUENCE [LARGE SCALE GENOMIC DNA]</scope>
    <source>
        <strain evidence="2">cv. DH-PKW</strain>
        <tissue evidence="1">Leaves</tissue>
    </source>
</reference>
<proteinExistence type="predicted"/>
<accession>A0A4S8JPE7</accession>
<sequence>MIAVKAAEAAAMTSGSAIGGILPEVVSERGTVGAGWESQEFECHRKTNLAPPMKLKDWNFRFRLGVILNVIFLEPTH</sequence>
<evidence type="ECO:0000313" key="1">
    <source>
        <dbReference type="EMBL" id="THU64091.1"/>
    </source>
</evidence>